<dbReference type="SUPFAM" id="SSF53335">
    <property type="entry name" value="S-adenosyl-L-methionine-dependent methyltransferases"/>
    <property type="match status" value="1"/>
</dbReference>
<dbReference type="PANTHER" id="PTHR32379:SF1">
    <property type="entry name" value="GUANIDINOACETATE N-METHYLTRANSFERASE"/>
    <property type="match status" value="1"/>
</dbReference>
<keyword evidence="2" id="KW-0808">Transferase</keyword>
<evidence type="ECO:0000259" key="1">
    <source>
        <dbReference type="Pfam" id="PF13649"/>
    </source>
</evidence>
<dbReference type="OrthoDB" id="19014at2759"/>
<dbReference type="InParanoid" id="C5L503"/>
<dbReference type="GO" id="GO:0006601">
    <property type="term" value="P:creatine biosynthetic process"/>
    <property type="evidence" value="ECO:0007669"/>
    <property type="project" value="TreeGrafter"/>
</dbReference>
<feature type="domain" description="Methyltransferase" evidence="1">
    <location>
        <begin position="64"/>
        <end position="163"/>
    </location>
</feature>
<dbReference type="RefSeq" id="XP_002776407.1">
    <property type="nucleotide sequence ID" value="XM_002776361.1"/>
</dbReference>
<dbReference type="GO" id="GO:0005634">
    <property type="term" value="C:nucleus"/>
    <property type="evidence" value="ECO:0007669"/>
    <property type="project" value="TreeGrafter"/>
</dbReference>
<dbReference type="AlphaFoldDB" id="C5L503"/>
<dbReference type="GeneID" id="9064423"/>
<dbReference type="OMA" id="HKMITPT"/>
<accession>C5L503</accession>
<dbReference type="GO" id="GO:0005737">
    <property type="term" value="C:cytoplasm"/>
    <property type="evidence" value="ECO:0007669"/>
    <property type="project" value="TreeGrafter"/>
</dbReference>
<gene>
    <name evidence="2" type="ORF">Pmar_PMAR013138</name>
</gene>
<name>C5L503_PERM5</name>
<dbReference type="EMBL" id="GG679185">
    <property type="protein sequence ID" value="EER08223.1"/>
    <property type="molecule type" value="Genomic_DNA"/>
</dbReference>
<proteinExistence type="predicted"/>
<dbReference type="Proteomes" id="UP000007800">
    <property type="component" value="Unassembled WGS sequence"/>
</dbReference>
<dbReference type="InterPro" id="IPR051038">
    <property type="entry name" value="RMT2/GAMT_Mtase"/>
</dbReference>
<evidence type="ECO:0000313" key="3">
    <source>
        <dbReference type="Proteomes" id="UP000007800"/>
    </source>
</evidence>
<dbReference type="GO" id="GO:0032259">
    <property type="term" value="P:methylation"/>
    <property type="evidence" value="ECO:0007669"/>
    <property type="project" value="UniProtKB-KW"/>
</dbReference>
<dbReference type="GO" id="GO:0030731">
    <property type="term" value="F:guanidinoacetate N-methyltransferase activity"/>
    <property type="evidence" value="ECO:0007669"/>
    <property type="project" value="TreeGrafter"/>
</dbReference>
<dbReference type="PANTHER" id="PTHR32379">
    <property type="entry name" value="GUANIDINOACETATE N-METHYLTRANSFERASE"/>
    <property type="match status" value="1"/>
</dbReference>
<keyword evidence="3" id="KW-1185">Reference proteome</keyword>
<dbReference type="InterPro" id="IPR041698">
    <property type="entry name" value="Methyltransf_25"/>
</dbReference>
<organism evidence="3">
    <name type="scientific">Perkinsus marinus (strain ATCC 50983 / TXsc)</name>
    <dbReference type="NCBI Taxonomy" id="423536"/>
    <lineage>
        <taxon>Eukaryota</taxon>
        <taxon>Sar</taxon>
        <taxon>Alveolata</taxon>
        <taxon>Perkinsozoa</taxon>
        <taxon>Perkinsea</taxon>
        <taxon>Perkinsida</taxon>
        <taxon>Perkinsidae</taxon>
        <taxon>Perkinsus</taxon>
    </lineage>
</organism>
<sequence length="235" mass="26357">MSPPLPHAGYDGLNETSDAQQWGDIHEKFDGDRLDIDGHPVMQKWEAPYMHALAEIATSNGGRVLELGFGLGLSASAVQKHDIDEHIIIEANKDVFKRLEAFASKAPHKVTPMLGLAREVVATLPDNSIDGILYDTYPHDKDEQHTHQFKFIKEAYRVLKPGGVLTYCNLTSIGSFIVGEYESWQELWEKTQLPHVRACGFNDAGIKPIRIFPVTPDQGCEYYEHSEALIPVLYK</sequence>
<evidence type="ECO:0000313" key="2">
    <source>
        <dbReference type="EMBL" id="EER08223.1"/>
    </source>
</evidence>
<keyword evidence="2" id="KW-0489">Methyltransferase</keyword>
<dbReference type="CDD" id="cd02440">
    <property type="entry name" value="AdoMet_MTases"/>
    <property type="match status" value="1"/>
</dbReference>
<dbReference type="Gene3D" id="3.40.50.150">
    <property type="entry name" value="Vaccinia Virus protein VP39"/>
    <property type="match status" value="1"/>
</dbReference>
<dbReference type="InterPro" id="IPR029063">
    <property type="entry name" value="SAM-dependent_MTases_sf"/>
</dbReference>
<protein>
    <submittedName>
        <fullName evidence="2">Guanidinoacetate N-methyltransferase, putative</fullName>
    </submittedName>
</protein>
<dbReference type="Pfam" id="PF13649">
    <property type="entry name" value="Methyltransf_25"/>
    <property type="match status" value="1"/>
</dbReference>
<reference evidence="2 3" key="1">
    <citation type="submission" date="2008-07" db="EMBL/GenBank/DDBJ databases">
        <authorList>
            <person name="El-Sayed N."/>
            <person name="Caler E."/>
            <person name="Inman J."/>
            <person name="Amedeo P."/>
            <person name="Hass B."/>
            <person name="Wortman J."/>
        </authorList>
    </citation>
    <scope>NUCLEOTIDE SEQUENCE [LARGE SCALE GENOMIC DNA]</scope>
    <source>
        <strain evidence="3">ATCC 50983 / TXsc</strain>
    </source>
</reference>